<gene>
    <name evidence="1" type="ORF">NDU88_006209</name>
</gene>
<evidence type="ECO:0000313" key="2">
    <source>
        <dbReference type="Proteomes" id="UP001066276"/>
    </source>
</evidence>
<organism evidence="1 2">
    <name type="scientific">Pleurodeles waltl</name>
    <name type="common">Iberian ribbed newt</name>
    <dbReference type="NCBI Taxonomy" id="8319"/>
    <lineage>
        <taxon>Eukaryota</taxon>
        <taxon>Metazoa</taxon>
        <taxon>Chordata</taxon>
        <taxon>Craniata</taxon>
        <taxon>Vertebrata</taxon>
        <taxon>Euteleostomi</taxon>
        <taxon>Amphibia</taxon>
        <taxon>Batrachia</taxon>
        <taxon>Caudata</taxon>
        <taxon>Salamandroidea</taxon>
        <taxon>Salamandridae</taxon>
        <taxon>Pleurodelinae</taxon>
        <taxon>Pleurodeles</taxon>
    </lineage>
</organism>
<protein>
    <submittedName>
        <fullName evidence="1">Uncharacterized protein</fullName>
    </submittedName>
</protein>
<comment type="caution">
    <text evidence="1">The sequence shown here is derived from an EMBL/GenBank/DDBJ whole genome shotgun (WGS) entry which is preliminary data.</text>
</comment>
<dbReference type="Proteomes" id="UP001066276">
    <property type="component" value="Chromosome 5"/>
</dbReference>
<accession>A0AAV7RN67</accession>
<proteinExistence type="predicted"/>
<keyword evidence="2" id="KW-1185">Reference proteome</keyword>
<name>A0AAV7RN67_PLEWA</name>
<evidence type="ECO:0000313" key="1">
    <source>
        <dbReference type="EMBL" id="KAJ1153450.1"/>
    </source>
</evidence>
<sequence>MGEGTRCHLKAKIGGACPRWRSARTFLIALRRLNPHTARLPPGVLGFSPPVGAELRRSRGRSWARPGSWGCGRGAARGAAWAPGRVLPSAALADGAPGIEVRGLTLGPLITGDRRGTWHLAVGVPERREMLLHALLDWGLLTEIPRPGAMGRGR</sequence>
<dbReference type="AlphaFoldDB" id="A0AAV7RN67"/>
<reference evidence="1" key="1">
    <citation type="journal article" date="2022" name="bioRxiv">
        <title>Sequencing and chromosome-scale assembly of the giantPleurodeles waltlgenome.</title>
        <authorList>
            <person name="Brown T."/>
            <person name="Elewa A."/>
            <person name="Iarovenko S."/>
            <person name="Subramanian E."/>
            <person name="Araus A.J."/>
            <person name="Petzold A."/>
            <person name="Susuki M."/>
            <person name="Suzuki K.-i.T."/>
            <person name="Hayashi T."/>
            <person name="Toyoda A."/>
            <person name="Oliveira C."/>
            <person name="Osipova E."/>
            <person name="Leigh N.D."/>
            <person name="Simon A."/>
            <person name="Yun M.H."/>
        </authorList>
    </citation>
    <scope>NUCLEOTIDE SEQUENCE</scope>
    <source>
        <strain evidence="1">20211129_DDA</strain>
        <tissue evidence="1">Liver</tissue>
    </source>
</reference>
<dbReference type="EMBL" id="JANPWB010000009">
    <property type="protein sequence ID" value="KAJ1153450.1"/>
    <property type="molecule type" value="Genomic_DNA"/>
</dbReference>